<keyword evidence="2" id="KW-1185">Reference proteome</keyword>
<reference evidence="1 2" key="1">
    <citation type="submission" date="2023-07" db="EMBL/GenBank/DDBJ databases">
        <title>Genomic Encyclopedia of Type Strains, Phase IV (KMG-IV): sequencing the most valuable type-strain genomes for metagenomic binning, comparative biology and taxonomic classification.</title>
        <authorList>
            <person name="Goeker M."/>
        </authorList>
    </citation>
    <scope>NUCLEOTIDE SEQUENCE [LARGE SCALE GENOMIC DNA]</scope>
    <source>
        <strain evidence="1 2">DSM 16980</strain>
    </source>
</reference>
<evidence type="ECO:0000313" key="2">
    <source>
        <dbReference type="Proteomes" id="UP001239167"/>
    </source>
</evidence>
<gene>
    <name evidence="1" type="ORF">J2S01_001912</name>
</gene>
<proteinExistence type="predicted"/>
<accession>A0ABT9Y8L3</accession>
<name>A0ABT9Y8L3_9FIRM</name>
<protein>
    <submittedName>
        <fullName evidence="1">Type II secretory pathway pseudopilin PulG</fullName>
    </submittedName>
</protein>
<dbReference type="EMBL" id="JAUSUE010000013">
    <property type="protein sequence ID" value="MDQ0204187.1"/>
    <property type="molecule type" value="Genomic_DNA"/>
</dbReference>
<evidence type="ECO:0000313" key="1">
    <source>
        <dbReference type="EMBL" id="MDQ0204187.1"/>
    </source>
</evidence>
<dbReference type="Proteomes" id="UP001239167">
    <property type="component" value="Unassembled WGS sequence"/>
</dbReference>
<dbReference type="RefSeq" id="WP_307224414.1">
    <property type="nucleotide sequence ID" value="NZ_CP116940.1"/>
</dbReference>
<comment type="caution">
    <text evidence="1">The sequence shown here is derived from an EMBL/GenBank/DDBJ whole genome shotgun (WGS) entry which is preliminary data.</text>
</comment>
<sequence>MKKRQYGFMSIELILSLAVLAVFFLMAAPKFLLTEKMQTDFQAQYLLSNLRLLQQKNFSLPHEAKAVPTPYMVLNKTSYELYFDPAAKPVVVNMPEGIVLSSNHGSVFSFNRGDKYTVNAATINISGKDSLAKVIIHSYGRIRMAK</sequence>
<organism evidence="1 2">
    <name type="scientific">Pectinatus haikarae</name>
    <dbReference type="NCBI Taxonomy" id="349096"/>
    <lineage>
        <taxon>Bacteria</taxon>
        <taxon>Bacillati</taxon>
        <taxon>Bacillota</taxon>
        <taxon>Negativicutes</taxon>
        <taxon>Selenomonadales</taxon>
        <taxon>Selenomonadaceae</taxon>
        <taxon>Pectinatus</taxon>
    </lineage>
</organism>